<evidence type="ECO:0000256" key="4">
    <source>
        <dbReference type="ARBA" id="ARBA00023136"/>
    </source>
</evidence>
<evidence type="ECO:0000256" key="3">
    <source>
        <dbReference type="ARBA" id="ARBA00022989"/>
    </source>
</evidence>
<evidence type="ECO:0000313" key="6">
    <source>
        <dbReference type="EMBL" id="MBA8988858.1"/>
    </source>
</evidence>
<accession>A0AAW3T0C8</accession>
<feature type="transmembrane region" description="Helical" evidence="5">
    <location>
        <begin position="117"/>
        <end position="136"/>
    </location>
</feature>
<dbReference type="GO" id="GO:0016020">
    <property type="term" value="C:membrane"/>
    <property type="evidence" value="ECO:0007669"/>
    <property type="project" value="UniProtKB-SubCell"/>
</dbReference>
<organism evidence="6 7">
    <name type="scientific">Curtobacterium pusillum</name>
    <dbReference type="NCBI Taxonomy" id="69373"/>
    <lineage>
        <taxon>Bacteria</taxon>
        <taxon>Bacillati</taxon>
        <taxon>Actinomycetota</taxon>
        <taxon>Actinomycetes</taxon>
        <taxon>Micrococcales</taxon>
        <taxon>Microbacteriaceae</taxon>
        <taxon>Curtobacterium</taxon>
    </lineage>
</organism>
<gene>
    <name evidence="6" type="ORF">FHW23_000090</name>
</gene>
<evidence type="ECO:0000256" key="1">
    <source>
        <dbReference type="ARBA" id="ARBA00004141"/>
    </source>
</evidence>
<evidence type="ECO:0000313" key="7">
    <source>
        <dbReference type="Proteomes" id="UP000590225"/>
    </source>
</evidence>
<dbReference type="Proteomes" id="UP000590225">
    <property type="component" value="Unassembled WGS sequence"/>
</dbReference>
<evidence type="ECO:0000256" key="2">
    <source>
        <dbReference type="ARBA" id="ARBA00022692"/>
    </source>
</evidence>
<feature type="transmembrane region" description="Helical" evidence="5">
    <location>
        <begin position="92"/>
        <end position="111"/>
    </location>
</feature>
<evidence type="ECO:0000256" key="5">
    <source>
        <dbReference type="SAM" id="Phobius"/>
    </source>
</evidence>
<dbReference type="EMBL" id="JACGXP010000001">
    <property type="protein sequence ID" value="MBA8988858.1"/>
    <property type="molecule type" value="Genomic_DNA"/>
</dbReference>
<sequence>MAAMFAVGWFGVTFITIPELTIGGRAIASVLTGAVFGLTMGVILGRQRRQYGRAGSRPDFARAVRRGILPPDVSTGEWRQALLRRQKEYRTLRWTAPLLYLPMTALSIWLATTGQPLFWFGAVLFVAVFIFTIAVTPRTLRNTDAMLGELDRREHAARASQ</sequence>
<comment type="caution">
    <text evidence="6">The sequence shown here is derived from an EMBL/GenBank/DDBJ whole genome shotgun (WGS) entry which is preliminary data.</text>
</comment>
<feature type="transmembrane region" description="Helical" evidence="5">
    <location>
        <begin position="26"/>
        <end position="44"/>
    </location>
</feature>
<dbReference type="AlphaFoldDB" id="A0AAW3T0C8"/>
<dbReference type="InterPro" id="IPR035906">
    <property type="entry name" value="MetI-like_sf"/>
</dbReference>
<dbReference type="RefSeq" id="WP_182514824.1">
    <property type="nucleotide sequence ID" value="NZ_JACGXP010000001.1"/>
</dbReference>
<proteinExistence type="predicted"/>
<dbReference type="Gene3D" id="1.10.3720.10">
    <property type="entry name" value="MetI-like"/>
    <property type="match status" value="1"/>
</dbReference>
<keyword evidence="3 5" id="KW-1133">Transmembrane helix</keyword>
<name>A0AAW3T0C8_9MICO</name>
<keyword evidence="4 5" id="KW-0472">Membrane</keyword>
<protein>
    <submittedName>
        <fullName evidence="6">Uncharacterized protein</fullName>
    </submittedName>
</protein>
<keyword evidence="2 5" id="KW-0812">Transmembrane</keyword>
<reference evidence="6 7" key="1">
    <citation type="submission" date="2020-07" db="EMBL/GenBank/DDBJ databases">
        <title>Above-ground endophytic microbial communities from plants in different locations in the United States.</title>
        <authorList>
            <person name="Frank C."/>
        </authorList>
    </citation>
    <scope>NUCLEOTIDE SEQUENCE [LARGE SCALE GENOMIC DNA]</scope>
    <source>
        <strain evidence="6 7">WPL5_2</strain>
    </source>
</reference>
<comment type="subcellular location">
    <subcellularLocation>
        <location evidence="1">Membrane</location>
        <topology evidence="1">Multi-pass membrane protein</topology>
    </subcellularLocation>
</comment>